<dbReference type="SUPFAM" id="SSF117782">
    <property type="entry name" value="YbjQ-like"/>
    <property type="match status" value="1"/>
</dbReference>
<evidence type="ECO:0000313" key="2">
    <source>
        <dbReference type="EMBL" id="KAB7740874.1"/>
    </source>
</evidence>
<dbReference type="PANTHER" id="PTHR34068:SF1">
    <property type="entry name" value="UPF0145 PROTEIN YBJQ"/>
    <property type="match status" value="1"/>
</dbReference>
<dbReference type="PANTHER" id="PTHR34068">
    <property type="entry name" value="UPF0145 PROTEIN YBJQ"/>
    <property type="match status" value="1"/>
</dbReference>
<sequence>MMQPPGSEREMSKVELECPNCYSVVAIDQTHQACGCGYKFQISDQTIFLDKDERIAQELALYHSTGDGSTLTEAVLARVASSILVTTESAFPDLRIVKRIDIVGAECVSGIGLLGILSAGVNDLIGGRAEGIQGELRLMRQSCLTDLKREAALRGANAIVGTQFSYSQLNGKNTAMLMLAVSGTAVVIE</sequence>
<dbReference type="Proteomes" id="UP000468901">
    <property type="component" value="Unassembled WGS sequence"/>
</dbReference>
<dbReference type="InterPro" id="IPR035439">
    <property type="entry name" value="UPF0145_dom_sf"/>
</dbReference>
<proteinExistence type="inferred from homology"/>
<keyword evidence="3" id="KW-1185">Reference proteome</keyword>
<gene>
    <name evidence="2" type="ORF">F2P47_07475</name>
</gene>
<accession>A0A6N6VPR6</accession>
<name>A0A6N6VPR6_9HYPH</name>
<comment type="caution">
    <text evidence="2">The sequence shown here is derived from an EMBL/GenBank/DDBJ whole genome shotgun (WGS) entry which is preliminary data.</text>
</comment>
<comment type="similarity">
    <text evidence="1">Belongs to the UPF0145 family.</text>
</comment>
<organism evidence="2 3">
    <name type="scientific">Parvibaculum sedimenti</name>
    <dbReference type="NCBI Taxonomy" id="2608632"/>
    <lineage>
        <taxon>Bacteria</taxon>
        <taxon>Pseudomonadati</taxon>
        <taxon>Pseudomonadota</taxon>
        <taxon>Alphaproteobacteria</taxon>
        <taxon>Hyphomicrobiales</taxon>
        <taxon>Parvibaculaceae</taxon>
        <taxon>Parvibaculum</taxon>
    </lineage>
</organism>
<protein>
    <submittedName>
        <fullName evidence="2">Heavy metal-binding domain-containing protein</fullName>
    </submittedName>
</protein>
<reference evidence="2 3" key="1">
    <citation type="submission" date="2019-09" db="EMBL/GenBank/DDBJ databases">
        <title>Parvibaculum sedimenti sp. nov., isolated from sediment.</title>
        <authorList>
            <person name="Wang Y."/>
        </authorList>
    </citation>
    <scope>NUCLEOTIDE SEQUENCE [LARGE SCALE GENOMIC DNA]</scope>
    <source>
        <strain evidence="2 3">HXT-9</strain>
    </source>
</reference>
<dbReference type="InterPro" id="IPR002765">
    <property type="entry name" value="UPF0145_YbjQ-like"/>
</dbReference>
<dbReference type="AlphaFoldDB" id="A0A6N6VPR6"/>
<dbReference type="Gene3D" id="3.30.110.70">
    <property type="entry name" value="Hypothetical protein apc22750. Chain B"/>
    <property type="match status" value="1"/>
</dbReference>
<dbReference type="EMBL" id="WESC01000005">
    <property type="protein sequence ID" value="KAB7740874.1"/>
    <property type="molecule type" value="Genomic_DNA"/>
</dbReference>
<evidence type="ECO:0000256" key="1">
    <source>
        <dbReference type="ARBA" id="ARBA00010751"/>
    </source>
</evidence>
<dbReference type="Pfam" id="PF01906">
    <property type="entry name" value="YbjQ_1"/>
    <property type="match status" value="1"/>
</dbReference>
<evidence type="ECO:0000313" key="3">
    <source>
        <dbReference type="Proteomes" id="UP000468901"/>
    </source>
</evidence>